<feature type="transmembrane region" description="Helical" evidence="7">
    <location>
        <begin position="592"/>
        <end position="617"/>
    </location>
</feature>
<reference evidence="9" key="1">
    <citation type="submission" date="2020-11" db="EMBL/GenBank/DDBJ databases">
        <authorList>
            <person name="Tran Van P."/>
        </authorList>
    </citation>
    <scope>NUCLEOTIDE SEQUENCE</scope>
</reference>
<feature type="domain" description="ABC transporter" evidence="8">
    <location>
        <begin position="1"/>
        <end position="203"/>
    </location>
</feature>
<feature type="transmembrane region" description="Helical" evidence="7">
    <location>
        <begin position="623"/>
        <end position="645"/>
    </location>
</feature>
<keyword evidence="6 7" id="KW-0472">Membrane</keyword>
<evidence type="ECO:0000313" key="10">
    <source>
        <dbReference type="Proteomes" id="UP000728032"/>
    </source>
</evidence>
<dbReference type="GO" id="GO:0140359">
    <property type="term" value="F:ABC-type transporter activity"/>
    <property type="evidence" value="ECO:0007669"/>
    <property type="project" value="InterPro"/>
</dbReference>
<dbReference type="OrthoDB" id="10255969at2759"/>
<dbReference type="InterPro" id="IPR017871">
    <property type="entry name" value="ABC_transporter-like_CS"/>
</dbReference>
<dbReference type="PROSITE" id="PS50893">
    <property type="entry name" value="ABC_TRANSPORTER_2"/>
    <property type="match status" value="1"/>
</dbReference>
<dbReference type="PROSITE" id="PS00211">
    <property type="entry name" value="ABC_TRANSPORTER_1"/>
    <property type="match status" value="1"/>
</dbReference>
<keyword evidence="5 7" id="KW-1133">Transmembrane helix</keyword>
<dbReference type="Gene3D" id="3.40.50.300">
    <property type="entry name" value="P-loop containing nucleotide triphosphate hydrolases"/>
    <property type="match status" value="1"/>
</dbReference>
<keyword evidence="2 7" id="KW-0812">Transmembrane</keyword>
<keyword evidence="4" id="KW-0067">ATP-binding</keyword>
<dbReference type="SUPFAM" id="SSF52540">
    <property type="entry name" value="P-loop containing nucleoside triphosphate hydrolases"/>
    <property type="match status" value="1"/>
</dbReference>
<keyword evidence="10" id="KW-1185">Reference proteome</keyword>
<evidence type="ECO:0000256" key="7">
    <source>
        <dbReference type="SAM" id="Phobius"/>
    </source>
</evidence>
<keyword evidence="3" id="KW-0547">Nucleotide-binding</keyword>
<evidence type="ECO:0000256" key="5">
    <source>
        <dbReference type="ARBA" id="ARBA00022989"/>
    </source>
</evidence>
<organism evidence="9">
    <name type="scientific">Oppiella nova</name>
    <dbReference type="NCBI Taxonomy" id="334625"/>
    <lineage>
        <taxon>Eukaryota</taxon>
        <taxon>Metazoa</taxon>
        <taxon>Ecdysozoa</taxon>
        <taxon>Arthropoda</taxon>
        <taxon>Chelicerata</taxon>
        <taxon>Arachnida</taxon>
        <taxon>Acari</taxon>
        <taxon>Acariformes</taxon>
        <taxon>Sarcoptiformes</taxon>
        <taxon>Oribatida</taxon>
        <taxon>Brachypylina</taxon>
        <taxon>Oppioidea</taxon>
        <taxon>Oppiidae</taxon>
        <taxon>Oppiella</taxon>
    </lineage>
</organism>
<dbReference type="GO" id="GO:0016887">
    <property type="term" value="F:ATP hydrolysis activity"/>
    <property type="evidence" value="ECO:0007669"/>
    <property type="project" value="InterPro"/>
</dbReference>
<dbReference type="PANTHER" id="PTHR43038">
    <property type="entry name" value="ATP-BINDING CASSETTE, SUB-FAMILY H, MEMBER 1"/>
    <property type="match status" value="1"/>
</dbReference>
<evidence type="ECO:0000256" key="3">
    <source>
        <dbReference type="ARBA" id="ARBA00022741"/>
    </source>
</evidence>
<gene>
    <name evidence="9" type="ORF">ONB1V03_LOCUS11721</name>
</gene>
<dbReference type="Pfam" id="PF00005">
    <property type="entry name" value="ABC_tran"/>
    <property type="match status" value="1"/>
</dbReference>
<dbReference type="PRINTS" id="PR00164">
    <property type="entry name" value="ABC2TRNSPORT"/>
</dbReference>
<evidence type="ECO:0000256" key="4">
    <source>
        <dbReference type="ARBA" id="ARBA00022840"/>
    </source>
</evidence>
<sequence length="715" mass="80340">YGLLGPSGCGKTTLLRCIIGRIKPDQGYVRIFGYQPNEPGSQIPGPAVGYMPQEIAVYDDFTIEETLLYFGRLYRLNPRFLKERIEFLLAFLDLPNKTRMVMNLSGGQKRRVSLAAALVHSPPLLILDEPTVGVDPLLRQSIWQHLVTLTQSERITVIITTHYIEEARQANVVGLMRHGRLLAENSPEELMSQYNLTTLEDVFLKLCMTDMSLKAASLANTTGLQPLSVTETPNSHTLHPHYHLMATNGDLKNGLKFPSVFSLYNGNNETSYTLPPTPTPVRSNNNTSTTQLVEEDGLFINPISLGTMSRGAKYDLRRLDASEYFSTTMAVTWKNFTRLRRNVPLLLFQFALPAIQVILFCICIGADPFNINVAIVNEEFPPFLSRIFLDKINPRLVNQYNFSSFDDAINAVKRGEMWGVLNIPEKFSMSLQRRMILGEDVDNITIEGSTIRIYPDLTNQQISYTMERTFREAFQAFAKDTLNILGRNPALAELPIALGTPVYGEADQQGYLEYMAPGVVVSICYIMATGLTALAFIIERRDGLFERSLVAGVDTLQILVAHAMVQIFVMVIQIILVLVFTFLVFDIPSRGPFVWVISLLLLQGATGMAFGLVVSALCQQENTAVMMILGTFYPNLILSGIIWPLEAMPYWIRWFSYIQPQTLPTETLRHVLSRGWSLEESGICGVRDDGYGNDCEDIDFDVKYHKTKDCGKDEL</sequence>
<feature type="transmembrane region" description="Helical" evidence="7">
    <location>
        <begin position="518"/>
        <end position="538"/>
    </location>
</feature>
<feature type="transmembrane region" description="Helical" evidence="7">
    <location>
        <begin position="558"/>
        <end position="585"/>
    </location>
</feature>
<proteinExistence type="predicted"/>
<accession>A0A7R9M7M4</accession>
<dbReference type="GO" id="GO:0005524">
    <property type="term" value="F:ATP binding"/>
    <property type="evidence" value="ECO:0007669"/>
    <property type="project" value="UniProtKB-KW"/>
</dbReference>
<dbReference type="InterPro" id="IPR003593">
    <property type="entry name" value="AAA+_ATPase"/>
</dbReference>
<dbReference type="InterPro" id="IPR003439">
    <property type="entry name" value="ABC_transporter-like_ATP-bd"/>
</dbReference>
<evidence type="ECO:0000259" key="8">
    <source>
        <dbReference type="PROSITE" id="PS50893"/>
    </source>
</evidence>
<dbReference type="InterPro" id="IPR013525">
    <property type="entry name" value="ABC2_TM"/>
</dbReference>
<name>A0A7R9M7M4_9ACAR</name>
<dbReference type="Proteomes" id="UP000728032">
    <property type="component" value="Unassembled WGS sequence"/>
</dbReference>
<feature type="non-terminal residue" evidence="9">
    <location>
        <position position="1"/>
    </location>
</feature>
<evidence type="ECO:0000256" key="2">
    <source>
        <dbReference type="ARBA" id="ARBA00022692"/>
    </source>
</evidence>
<dbReference type="PANTHER" id="PTHR43038:SF3">
    <property type="entry name" value="ABC TRANSPORTER G FAMILY MEMBER 20 ISOFORM X1"/>
    <property type="match status" value="1"/>
</dbReference>
<evidence type="ECO:0000313" key="9">
    <source>
        <dbReference type="EMBL" id="CAD7655076.1"/>
    </source>
</evidence>
<comment type="subcellular location">
    <subcellularLocation>
        <location evidence="1">Membrane</location>
        <topology evidence="1">Multi-pass membrane protein</topology>
    </subcellularLocation>
</comment>
<dbReference type="GO" id="GO:0043190">
    <property type="term" value="C:ATP-binding cassette (ABC) transporter complex"/>
    <property type="evidence" value="ECO:0007669"/>
    <property type="project" value="InterPro"/>
</dbReference>
<dbReference type="InterPro" id="IPR000412">
    <property type="entry name" value="ABC_2_transport"/>
</dbReference>
<dbReference type="EMBL" id="OC923799">
    <property type="protein sequence ID" value="CAD7655076.1"/>
    <property type="molecule type" value="Genomic_DNA"/>
</dbReference>
<dbReference type="AlphaFoldDB" id="A0A7R9M7M4"/>
<evidence type="ECO:0000256" key="1">
    <source>
        <dbReference type="ARBA" id="ARBA00004141"/>
    </source>
</evidence>
<dbReference type="EMBL" id="CAJPVJ010008974">
    <property type="protein sequence ID" value="CAG2172263.1"/>
    <property type="molecule type" value="Genomic_DNA"/>
</dbReference>
<dbReference type="SMART" id="SM00382">
    <property type="entry name" value="AAA"/>
    <property type="match status" value="1"/>
</dbReference>
<feature type="non-terminal residue" evidence="9">
    <location>
        <position position="715"/>
    </location>
</feature>
<dbReference type="Pfam" id="PF12698">
    <property type="entry name" value="ABC2_membrane_3"/>
    <property type="match status" value="1"/>
</dbReference>
<protein>
    <recommendedName>
        <fullName evidence="8">ABC transporter domain-containing protein</fullName>
    </recommendedName>
</protein>
<evidence type="ECO:0000256" key="6">
    <source>
        <dbReference type="ARBA" id="ARBA00023136"/>
    </source>
</evidence>
<dbReference type="InterPro" id="IPR027417">
    <property type="entry name" value="P-loop_NTPase"/>
</dbReference>